<dbReference type="PRINTS" id="PR00455">
    <property type="entry name" value="HTHTETR"/>
</dbReference>
<dbReference type="PANTHER" id="PTHR30055">
    <property type="entry name" value="HTH-TYPE TRANSCRIPTIONAL REGULATOR RUTR"/>
    <property type="match status" value="1"/>
</dbReference>
<name>A0A543CG10_9ACTN</name>
<evidence type="ECO:0000256" key="3">
    <source>
        <dbReference type="ARBA" id="ARBA00023163"/>
    </source>
</evidence>
<accession>A0A543CG10</accession>
<evidence type="ECO:0000256" key="5">
    <source>
        <dbReference type="SAM" id="MobiDB-lite"/>
    </source>
</evidence>
<dbReference type="EMBL" id="VFOZ01000001">
    <property type="protein sequence ID" value="TQL95940.1"/>
    <property type="molecule type" value="Genomic_DNA"/>
</dbReference>
<dbReference type="OrthoDB" id="3192968at2"/>
<dbReference type="InterPro" id="IPR001647">
    <property type="entry name" value="HTH_TetR"/>
</dbReference>
<dbReference type="InterPro" id="IPR009057">
    <property type="entry name" value="Homeodomain-like_sf"/>
</dbReference>
<sequence length="224" mass="24449">MSSTRTARPPHAQECAAPCRRADASRNHERILIAARAVFVEDGPEGSLDEVARRAGVGNATLYRHFGDREDLIRSVATHVIAQVADDAESALAEEDDPFEALRRCLRAAASYGIGAVLHAVRGRFAMDEAFFAVRSRGTAVFEEIMRQARESGQLRPDVTLDDIWGMLAQLTRPPPCGDRTGFDARAARYVELFLAGLRAPAPYELPPASSDPPSASPEPARRR</sequence>
<comment type="caution">
    <text evidence="7">The sequence shown here is derived from an EMBL/GenBank/DDBJ whole genome shotgun (WGS) entry which is preliminary data.</text>
</comment>
<dbReference type="InterPro" id="IPR050109">
    <property type="entry name" value="HTH-type_TetR-like_transc_reg"/>
</dbReference>
<dbReference type="GO" id="GO:0003700">
    <property type="term" value="F:DNA-binding transcription factor activity"/>
    <property type="evidence" value="ECO:0007669"/>
    <property type="project" value="TreeGrafter"/>
</dbReference>
<dbReference type="GO" id="GO:0000976">
    <property type="term" value="F:transcription cis-regulatory region binding"/>
    <property type="evidence" value="ECO:0007669"/>
    <property type="project" value="TreeGrafter"/>
</dbReference>
<dbReference type="InterPro" id="IPR049445">
    <property type="entry name" value="TetR_SbtR-like_C"/>
</dbReference>
<keyword evidence="1" id="KW-0805">Transcription regulation</keyword>
<evidence type="ECO:0000256" key="2">
    <source>
        <dbReference type="ARBA" id="ARBA00023125"/>
    </source>
</evidence>
<feature type="domain" description="HTH tetR-type" evidence="6">
    <location>
        <begin position="25"/>
        <end position="84"/>
    </location>
</feature>
<reference evidence="7 8" key="1">
    <citation type="submission" date="2019-06" db="EMBL/GenBank/DDBJ databases">
        <title>Sequencing the genomes of 1000 actinobacteria strains.</title>
        <authorList>
            <person name="Klenk H.-P."/>
        </authorList>
    </citation>
    <scope>NUCLEOTIDE SEQUENCE [LARGE SCALE GENOMIC DNA]</scope>
    <source>
        <strain evidence="7 8">DSM 102200</strain>
    </source>
</reference>
<dbReference type="InterPro" id="IPR036271">
    <property type="entry name" value="Tet_transcr_reg_TetR-rel_C_sf"/>
</dbReference>
<dbReference type="SUPFAM" id="SSF46689">
    <property type="entry name" value="Homeodomain-like"/>
    <property type="match status" value="1"/>
</dbReference>
<dbReference type="Pfam" id="PF21597">
    <property type="entry name" value="TetR_C_43"/>
    <property type="match status" value="1"/>
</dbReference>
<evidence type="ECO:0000259" key="6">
    <source>
        <dbReference type="PROSITE" id="PS50977"/>
    </source>
</evidence>
<feature type="region of interest" description="Disordered" evidence="5">
    <location>
        <begin position="202"/>
        <end position="224"/>
    </location>
</feature>
<dbReference type="PROSITE" id="PS50977">
    <property type="entry name" value="HTH_TETR_2"/>
    <property type="match status" value="1"/>
</dbReference>
<keyword evidence="8" id="KW-1185">Reference proteome</keyword>
<dbReference type="AlphaFoldDB" id="A0A543CG10"/>
<dbReference type="Pfam" id="PF00440">
    <property type="entry name" value="TetR_N"/>
    <property type="match status" value="1"/>
</dbReference>
<dbReference type="Proteomes" id="UP000316096">
    <property type="component" value="Unassembled WGS sequence"/>
</dbReference>
<feature type="DNA-binding region" description="H-T-H motif" evidence="4">
    <location>
        <begin position="47"/>
        <end position="66"/>
    </location>
</feature>
<gene>
    <name evidence="7" type="ORF">FB559_1452</name>
</gene>
<dbReference type="SUPFAM" id="SSF48498">
    <property type="entry name" value="Tetracyclin repressor-like, C-terminal domain"/>
    <property type="match status" value="1"/>
</dbReference>
<proteinExistence type="predicted"/>
<dbReference type="RefSeq" id="WP_141954566.1">
    <property type="nucleotide sequence ID" value="NZ_VFOZ01000001.1"/>
</dbReference>
<dbReference type="Gene3D" id="1.10.357.10">
    <property type="entry name" value="Tetracycline Repressor, domain 2"/>
    <property type="match status" value="1"/>
</dbReference>
<evidence type="ECO:0000256" key="4">
    <source>
        <dbReference type="PROSITE-ProRule" id="PRU00335"/>
    </source>
</evidence>
<keyword evidence="2 4" id="KW-0238">DNA-binding</keyword>
<keyword evidence="3" id="KW-0804">Transcription</keyword>
<protein>
    <submittedName>
        <fullName evidence="7">TetR family transcriptional regulator</fullName>
    </submittedName>
</protein>
<evidence type="ECO:0000313" key="8">
    <source>
        <dbReference type="Proteomes" id="UP000316096"/>
    </source>
</evidence>
<evidence type="ECO:0000313" key="7">
    <source>
        <dbReference type="EMBL" id="TQL95940.1"/>
    </source>
</evidence>
<evidence type="ECO:0000256" key="1">
    <source>
        <dbReference type="ARBA" id="ARBA00023015"/>
    </source>
</evidence>
<dbReference type="PANTHER" id="PTHR30055:SF234">
    <property type="entry name" value="HTH-TYPE TRANSCRIPTIONAL REGULATOR BETI"/>
    <property type="match status" value="1"/>
</dbReference>
<organism evidence="7 8">
    <name type="scientific">Actinoallomurus bryophytorum</name>
    <dbReference type="NCBI Taxonomy" id="1490222"/>
    <lineage>
        <taxon>Bacteria</taxon>
        <taxon>Bacillati</taxon>
        <taxon>Actinomycetota</taxon>
        <taxon>Actinomycetes</taxon>
        <taxon>Streptosporangiales</taxon>
        <taxon>Thermomonosporaceae</taxon>
        <taxon>Actinoallomurus</taxon>
    </lineage>
</organism>